<name>A0A813KV47_POLGL</name>
<dbReference type="Proteomes" id="UP000626109">
    <property type="component" value="Unassembled WGS sequence"/>
</dbReference>
<comment type="caution">
    <text evidence="2">The sequence shown here is derived from an EMBL/GenBank/DDBJ whole genome shotgun (WGS) entry which is preliminary data.</text>
</comment>
<feature type="region of interest" description="Disordered" evidence="1">
    <location>
        <begin position="51"/>
        <end position="107"/>
    </location>
</feature>
<feature type="non-terminal residue" evidence="2">
    <location>
        <position position="201"/>
    </location>
</feature>
<accession>A0A813KV47</accession>
<feature type="region of interest" description="Disordered" evidence="1">
    <location>
        <begin position="1"/>
        <end position="28"/>
    </location>
</feature>
<dbReference type="EMBL" id="CAJNNW010032552">
    <property type="protein sequence ID" value="CAE8713966.1"/>
    <property type="molecule type" value="Genomic_DNA"/>
</dbReference>
<dbReference type="AlphaFoldDB" id="A0A813KV47"/>
<feature type="compositionally biased region" description="Low complexity" evidence="1">
    <location>
        <begin position="65"/>
        <end position="93"/>
    </location>
</feature>
<reference evidence="2" key="1">
    <citation type="submission" date="2021-02" db="EMBL/GenBank/DDBJ databases">
        <authorList>
            <person name="Dougan E. K."/>
            <person name="Rhodes N."/>
            <person name="Thang M."/>
            <person name="Chan C."/>
        </authorList>
    </citation>
    <scope>NUCLEOTIDE SEQUENCE</scope>
</reference>
<protein>
    <submittedName>
        <fullName evidence="2">Uncharacterized protein</fullName>
    </submittedName>
</protein>
<feature type="non-terminal residue" evidence="2">
    <location>
        <position position="1"/>
    </location>
</feature>
<feature type="compositionally biased region" description="Acidic residues" evidence="1">
    <location>
        <begin position="16"/>
        <end position="27"/>
    </location>
</feature>
<evidence type="ECO:0000256" key="1">
    <source>
        <dbReference type="SAM" id="MobiDB-lite"/>
    </source>
</evidence>
<organism evidence="2 3">
    <name type="scientific">Polarella glacialis</name>
    <name type="common">Dinoflagellate</name>
    <dbReference type="NCBI Taxonomy" id="89957"/>
    <lineage>
        <taxon>Eukaryota</taxon>
        <taxon>Sar</taxon>
        <taxon>Alveolata</taxon>
        <taxon>Dinophyceae</taxon>
        <taxon>Suessiales</taxon>
        <taxon>Suessiaceae</taxon>
        <taxon>Polarella</taxon>
    </lineage>
</organism>
<proteinExistence type="predicted"/>
<evidence type="ECO:0000313" key="3">
    <source>
        <dbReference type="Proteomes" id="UP000626109"/>
    </source>
</evidence>
<gene>
    <name evidence="2" type="ORF">PGLA2088_LOCUS37755</name>
</gene>
<evidence type="ECO:0000313" key="2">
    <source>
        <dbReference type="EMBL" id="CAE8713966.1"/>
    </source>
</evidence>
<sequence>PQLREIWQPQLPQLLEGDEEGQQEEGVETLAEQELLLEQFEGIAEVELAAAAEAAKTPERSQRRNNNNSNSNNDNSSNSNNNNNKNNSNNNNNSDDDSNDYYQSGQLRDRGECLTAATATSAEAERSEPSCEPCCEPCLSSADSPPLVLAGKLEEPGSWQSWPGSEEALARLEEEDWGDASVPLCCAGLEGGLEQEELQRP</sequence>